<keyword evidence="4" id="KW-1185">Reference proteome</keyword>
<feature type="compositionally biased region" description="Low complexity" evidence="2">
    <location>
        <begin position="23"/>
        <end position="39"/>
    </location>
</feature>
<dbReference type="STRING" id="983967.A0A1E4SXN9"/>
<dbReference type="CDD" id="cd14944">
    <property type="entry name" value="TRAPPC6A_Trs33"/>
    <property type="match status" value="1"/>
</dbReference>
<proteinExistence type="inferred from homology"/>
<dbReference type="AlphaFoldDB" id="A0A1E4SXN9"/>
<dbReference type="OrthoDB" id="941624at2759"/>
<dbReference type="SUPFAM" id="SSF111126">
    <property type="entry name" value="Ligand-binding domain in the NO signalling and Golgi transport"/>
    <property type="match status" value="1"/>
</dbReference>
<name>A0A1E4SXN9_9ASCO</name>
<organism evidence="3 4">
    <name type="scientific">[Candida] arabinofermentans NRRL YB-2248</name>
    <dbReference type="NCBI Taxonomy" id="983967"/>
    <lineage>
        <taxon>Eukaryota</taxon>
        <taxon>Fungi</taxon>
        <taxon>Dikarya</taxon>
        <taxon>Ascomycota</taxon>
        <taxon>Saccharomycotina</taxon>
        <taxon>Pichiomycetes</taxon>
        <taxon>Pichiales</taxon>
        <taxon>Pichiaceae</taxon>
        <taxon>Ogataea</taxon>
        <taxon>Ogataea/Candida clade</taxon>
    </lineage>
</organism>
<dbReference type="PANTHER" id="PTHR12817:SF0">
    <property type="entry name" value="GEO08327P1"/>
    <property type="match status" value="1"/>
</dbReference>
<dbReference type="Gene3D" id="3.30.1380.20">
    <property type="entry name" value="Trafficking protein particle complex subunit 3"/>
    <property type="match status" value="1"/>
</dbReference>
<dbReference type="GO" id="GO:0005802">
    <property type="term" value="C:trans-Golgi network"/>
    <property type="evidence" value="ECO:0007669"/>
    <property type="project" value="TreeGrafter"/>
</dbReference>
<evidence type="ECO:0000313" key="4">
    <source>
        <dbReference type="Proteomes" id="UP000094801"/>
    </source>
</evidence>
<comment type="similarity">
    <text evidence="1">Belongs to the TRAPP small subunits family. BET3 subfamily.</text>
</comment>
<accession>A0A1E4SXN9</accession>
<dbReference type="GO" id="GO:0005801">
    <property type="term" value="C:cis-Golgi network"/>
    <property type="evidence" value="ECO:0007669"/>
    <property type="project" value="TreeGrafter"/>
</dbReference>
<dbReference type="GO" id="GO:0030008">
    <property type="term" value="C:TRAPP complex"/>
    <property type="evidence" value="ECO:0007669"/>
    <property type="project" value="TreeGrafter"/>
</dbReference>
<gene>
    <name evidence="3" type="ORF">CANARDRAFT_8936</name>
</gene>
<evidence type="ECO:0000256" key="2">
    <source>
        <dbReference type="SAM" id="MobiDB-lite"/>
    </source>
</evidence>
<sequence length="285" mass="32117">MSTSATSPMANKNAPLPPSPAHSSQTPVLPQSPQVQQPQRHIQHDDATVPTQELFTKEVNAIALDYLINECIPLSVRVEEMLLEGQSEISAAISELKLETAEGEEGIDNETQRKDKFEPGTVTFLNDESKFLHLNNLYRIENYGYEIGLKITDCLIYMKNSNPNEATVNMRLVEVLEIMKFICRDVWKIIYLKQMDNLRTNHIGTFVLIDNNFRPLTNFYSSLGEEDTLRKVQPYLQFPCGLIKGILTSLGIESIVKAEVMNGKLPSVSFNVQTNFNNGGMSKMM</sequence>
<evidence type="ECO:0000313" key="3">
    <source>
        <dbReference type="EMBL" id="ODV84259.1"/>
    </source>
</evidence>
<dbReference type="EMBL" id="KV453858">
    <property type="protein sequence ID" value="ODV84259.1"/>
    <property type="molecule type" value="Genomic_DNA"/>
</dbReference>
<reference evidence="4" key="1">
    <citation type="submission" date="2016-04" db="EMBL/GenBank/DDBJ databases">
        <title>Comparative genomics of biotechnologically important yeasts.</title>
        <authorList>
            <consortium name="DOE Joint Genome Institute"/>
            <person name="Riley R."/>
            <person name="Haridas S."/>
            <person name="Wolfe K.H."/>
            <person name="Lopes M.R."/>
            <person name="Hittinger C.T."/>
            <person name="Goker M."/>
            <person name="Salamov A."/>
            <person name="Wisecaver J."/>
            <person name="Long T.M."/>
            <person name="Aerts A.L."/>
            <person name="Barry K."/>
            <person name="Choi C."/>
            <person name="Clum A."/>
            <person name="Coughlan A.Y."/>
            <person name="Deshpande S."/>
            <person name="Douglass A.P."/>
            <person name="Hanson S.J."/>
            <person name="Klenk H.-P."/>
            <person name="Labutti K."/>
            <person name="Lapidus A."/>
            <person name="Lindquist E."/>
            <person name="Lipzen A."/>
            <person name="Meier-Kolthoff J.P."/>
            <person name="Ohm R.A."/>
            <person name="Otillar R.P."/>
            <person name="Pangilinan J."/>
            <person name="Peng Y."/>
            <person name="Rokas A."/>
            <person name="Rosa C.A."/>
            <person name="Scheuner C."/>
            <person name="Sibirny A.A."/>
            <person name="Slot J.C."/>
            <person name="Stielow J.B."/>
            <person name="Sun H."/>
            <person name="Kurtzman C.P."/>
            <person name="Blackwell M."/>
            <person name="Grigoriev I.V."/>
            <person name="Jeffries T.W."/>
        </authorList>
    </citation>
    <scope>NUCLEOTIDE SEQUENCE [LARGE SCALE GENOMIC DNA]</scope>
    <source>
        <strain evidence="4">NRRL YB-2248</strain>
    </source>
</reference>
<feature type="region of interest" description="Disordered" evidence="2">
    <location>
        <begin position="1"/>
        <end position="44"/>
    </location>
</feature>
<dbReference type="InterPro" id="IPR007194">
    <property type="entry name" value="TRAPP_component"/>
</dbReference>
<dbReference type="InterPro" id="IPR024096">
    <property type="entry name" value="NO_sig/Golgi_transp_ligand-bd"/>
</dbReference>
<dbReference type="Proteomes" id="UP000094801">
    <property type="component" value="Unassembled WGS sequence"/>
</dbReference>
<dbReference type="InterPro" id="IPR037992">
    <property type="entry name" value="TRAPPC6/Trs33"/>
</dbReference>
<dbReference type="GO" id="GO:0006888">
    <property type="term" value="P:endoplasmic reticulum to Golgi vesicle-mediated transport"/>
    <property type="evidence" value="ECO:0007669"/>
    <property type="project" value="TreeGrafter"/>
</dbReference>
<dbReference type="Pfam" id="PF04051">
    <property type="entry name" value="TRAPP"/>
    <property type="match status" value="1"/>
</dbReference>
<feature type="compositionally biased region" description="Polar residues" evidence="2">
    <location>
        <begin position="1"/>
        <end position="10"/>
    </location>
</feature>
<dbReference type="PANTHER" id="PTHR12817">
    <property type="entry name" value="TRAFFICKING PROTEIN PARTICLE COMPLEX SUBUNIT 6B"/>
    <property type="match status" value="1"/>
</dbReference>
<evidence type="ECO:0000256" key="1">
    <source>
        <dbReference type="ARBA" id="ARBA00006218"/>
    </source>
</evidence>
<protein>
    <submittedName>
        <fullName evidence="3">Uncharacterized protein</fullName>
    </submittedName>
</protein>